<dbReference type="SUPFAM" id="SSF57756">
    <property type="entry name" value="Retrovirus zinc finger-like domains"/>
    <property type="match status" value="1"/>
</dbReference>
<evidence type="ECO:0000313" key="6">
    <source>
        <dbReference type="RefSeq" id="XP_028030787.1"/>
    </source>
</evidence>
<dbReference type="Gene3D" id="4.10.60.10">
    <property type="entry name" value="Zinc finger, CCHC-type"/>
    <property type="match status" value="1"/>
</dbReference>
<feature type="compositionally biased region" description="Basic and acidic residues" evidence="3">
    <location>
        <begin position="350"/>
        <end position="363"/>
    </location>
</feature>
<proteinExistence type="predicted"/>
<feature type="region of interest" description="Disordered" evidence="3">
    <location>
        <begin position="381"/>
        <end position="521"/>
    </location>
</feature>
<evidence type="ECO:0000256" key="3">
    <source>
        <dbReference type="SAM" id="MobiDB-lite"/>
    </source>
</evidence>
<dbReference type="PANTHER" id="PTHR48125">
    <property type="entry name" value="LP07818P1"/>
    <property type="match status" value="1"/>
</dbReference>
<reference evidence="6" key="1">
    <citation type="submission" date="2025-08" db="UniProtKB">
        <authorList>
            <consortium name="RefSeq"/>
        </authorList>
    </citation>
    <scope>IDENTIFICATION</scope>
    <source>
        <tissue evidence="6">Silk gland</tissue>
    </source>
</reference>
<dbReference type="OrthoDB" id="7693811at2759"/>
<evidence type="ECO:0000259" key="4">
    <source>
        <dbReference type="PROSITE" id="PS50158"/>
    </source>
</evidence>
<name>A0A6J2JP38_BOMMA</name>
<dbReference type="Proteomes" id="UP000504629">
    <property type="component" value="Unplaced"/>
</dbReference>
<dbReference type="GO" id="GO:0008270">
    <property type="term" value="F:zinc ion binding"/>
    <property type="evidence" value="ECO:0007669"/>
    <property type="project" value="UniProtKB-KW"/>
</dbReference>
<keyword evidence="1" id="KW-0862">Zinc</keyword>
<feature type="region of interest" description="Disordered" evidence="3">
    <location>
        <begin position="350"/>
        <end position="369"/>
    </location>
</feature>
<keyword evidence="1" id="KW-0479">Metal-binding</keyword>
<evidence type="ECO:0000256" key="1">
    <source>
        <dbReference type="PROSITE-ProRule" id="PRU00047"/>
    </source>
</evidence>
<dbReference type="AlphaFoldDB" id="A0A6J2JP38"/>
<accession>A0A6J2JP38</accession>
<dbReference type="GeneID" id="114243479"/>
<feature type="region of interest" description="Disordered" evidence="3">
    <location>
        <begin position="1"/>
        <end position="135"/>
    </location>
</feature>
<keyword evidence="2" id="KW-0175">Coiled coil</keyword>
<feature type="compositionally biased region" description="Gly residues" evidence="3">
    <location>
        <begin position="38"/>
        <end position="51"/>
    </location>
</feature>
<feature type="coiled-coil region" evidence="2">
    <location>
        <begin position="236"/>
        <end position="303"/>
    </location>
</feature>
<dbReference type="SMART" id="SM00343">
    <property type="entry name" value="ZnF_C2HC"/>
    <property type="match status" value="2"/>
</dbReference>
<organism evidence="5 6">
    <name type="scientific">Bombyx mandarina</name>
    <name type="common">Wild silk moth</name>
    <name type="synonym">Wild silkworm</name>
    <dbReference type="NCBI Taxonomy" id="7092"/>
    <lineage>
        <taxon>Eukaryota</taxon>
        <taxon>Metazoa</taxon>
        <taxon>Ecdysozoa</taxon>
        <taxon>Arthropoda</taxon>
        <taxon>Hexapoda</taxon>
        <taxon>Insecta</taxon>
        <taxon>Pterygota</taxon>
        <taxon>Neoptera</taxon>
        <taxon>Endopterygota</taxon>
        <taxon>Lepidoptera</taxon>
        <taxon>Glossata</taxon>
        <taxon>Ditrysia</taxon>
        <taxon>Bombycoidea</taxon>
        <taxon>Bombycidae</taxon>
        <taxon>Bombycinae</taxon>
        <taxon>Bombyx</taxon>
    </lineage>
</organism>
<dbReference type="GO" id="GO:0003676">
    <property type="term" value="F:nucleic acid binding"/>
    <property type="evidence" value="ECO:0007669"/>
    <property type="project" value="InterPro"/>
</dbReference>
<evidence type="ECO:0000313" key="5">
    <source>
        <dbReference type="Proteomes" id="UP000504629"/>
    </source>
</evidence>
<keyword evidence="1" id="KW-0863">Zinc-finger</keyword>
<dbReference type="InterPro" id="IPR036875">
    <property type="entry name" value="Znf_CCHC_sf"/>
</dbReference>
<dbReference type="PROSITE" id="PS50158">
    <property type="entry name" value="ZF_CCHC"/>
    <property type="match status" value="1"/>
</dbReference>
<feature type="region of interest" description="Disordered" evidence="3">
    <location>
        <begin position="310"/>
        <end position="331"/>
    </location>
</feature>
<feature type="domain" description="CCHC-type" evidence="4">
    <location>
        <begin position="726"/>
        <end position="739"/>
    </location>
</feature>
<feature type="compositionally biased region" description="Pro residues" evidence="3">
    <location>
        <begin position="455"/>
        <end position="465"/>
    </location>
</feature>
<gene>
    <name evidence="6" type="primary">LOC114243479</name>
</gene>
<dbReference type="RefSeq" id="XP_028030787.1">
    <property type="nucleotide sequence ID" value="XM_028174986.1"/>
</dbReference>
<dbReference type="KEGG" id="bman:114243479"/>
<keyword evidence="5" id="KW-1185">Reference proteome</keyword>
<feature type="compositionally biased region" description="Low complexity" evidence="3">
    <location>
        <begin position="404"/>
        <end position="427"/>
    </location>
</feature>
<protein>
    <submittedName>
        <fullName evidence="6">Uncharacterized protein LOC114243479</fullName>
    </submittedName>
</protein>
<feature type="compositionally biased region" description="Basic residues" evidence="3">
    <location>
        <begin position="509"/>
        <end position="519"/>
    </location>
</feature>
<dbReference type="InterPro" id="IPR001878">
    <property type="entry name" value="Znf_CCHC"/>
</dbReference>
<dbReference type="PANTHER" id="PTHR48125:SF12">
    <property type="entry name" value="AT HOOK TRANSCRIPTION FACTOR FAMILY-RELATED"/>
    <property type="match status" value="1"/>
</dbReference>
<sequence>MKMDNWKQILPQEGTSRSAGGESLRASEQSEARCPSYSGGGNNCQEEGGGSTSRERERIPLVQPERCDSALSLRSTQSSARGCASSGRESPLFVHDSAGLFVSRNQADPRARRKRKSVKRPAAPAPSESSEVEPAPAKFLAVEEGLVNAAALPPIGCEPTRNLTVTYGEPVVTTPVRTSASRRRDAAHVREGEVERLSRSLIKEMEATDPRGTFVVSKEIVSAVATKSGSLKGTYVQALNRVATAVETRLDDLLKRTSTDEVISLRLQMEQLQALYTSVQVENAELRAESARVREEMARMRVVLDDVVGCQGSSASPPPVRSPQEATDKDREIEELKRCLAIMEARTSTVERARPPLAHERPLPTHATAAAVVPAPTGAAAKVRMAPATRTVRSSRAPAKPAGRRTPAQPTRPQAAASAPPQAAASAPPQPAKVGPGRSRKKRERGVNAAETAPIPQPRPLPPAPSNMDEAWNTVVRRGRRKAAAPSTRTTPAVASPQAMGRATTGGGRKGRKVKKPRAPRSAAVVLELLPAGKEKGLTYGEVMARARGSVDVDAIGVEGGLRVRQTASGARLLVCPSADSGAAADRLAARLREILPNPEVVRIDRHVKMAEIKVTGLDECATKEEVAAAIASQGNCALAQVKVGEPRSCYSGSFTVWARCPVQVATLLATPPQGRPADSPGRLRVGWVIAHVQLQEARPWRCLRCFGTGHGLAKCPSAVDRSGLCFRCGQAGHKAASCSAATPHCVLCDAAKRRADHRAM</sequence>
<evidence type="ECO:0000256" key="2">
    <source>
        <dbReference type="SAM" id="Coils"/>
    </source>
</evidence>